<dbReference type="Pfam" id="PF07238">
    <property type="entry name" value="PilZ"/>
    <property type="match status" value="1"/>
</dbReference>
<dbReference type="AlphaFoldDB" id="A0A7X1KCM1"/>
<evidence type="ECO:0000313" key="2">
    <source>
        <dbReference type="EMBL" id="MBC2652252.1"/>
    </source>
</evidence>
<dbReference type="Gene3D" id="2.40.10.220">
    <property type="entry name" value="predicted glycosyltransferase like domains"/>
    <property type="match status" value="1"/>
</dbReference>
<accession>A0A7X1KCM1</accession>
<dbReference type="RefSeq" id="WP_185683672.1">
    <property type="nucleotide sequence ID" value="NZ_JACLAU010000017.1"/>
</dbReference>
<organism evidence="2 3">
    <name type="scientific">Novosphingobium aerophilum</name>
    <dbReference type="NCBI Taxonomy" id="2839843"/>
    <lineage>
        <taxon>Bacteria</taxon>
        <taxon>Pseudomonadati</taxon>
        <taxon>Pseudomonadota</taxon>
        <taxon>Alphaproteobacteria</taxon>
        <taxon>Sphingomonadales</taxon>
        <taxon>Sphingomonadaceae</taxon>
        <taxon>Novosphingobium</taxon>
    </lineage>
</organism>
<proteinExistence type="predicted"/>
<feature type="domain" description="PilZ" evidence="1">
    <location>
        <begin position="17"/>
        <end position="94"/>
    </location>
</feature>
<name>A0A7X1KCM1_9SPHN</name>
<dbReference type="InterPro" id="IPR009875">
    <property type="entry name" value="PilZ_domain"/>
</dbReference>
<evidence type="ECO:0000313" key="3">
    <source>
        <dbReference type="Proteomes" id="UP000520156"/>
    </source>
</evidence>
<keyword evidence="3" id="KW-1185">Reference proteome</keyword>
<dbReference type="GO" id="GO:0035438">
    <property type="term" value="F:cyclic-di-GMP binding"/>
    <property type="evidence" value="ECO:0007669"/>
    <property type="project" value="InterPro"/>
</dbReference>
<dbReference type="SUPFAM" id="SSF141371">
    <property type="entry name" value="PilZ domain-like"/>
    <property type="match status" value="1"/>
</dbReference>
<dbReference type="EMBL" id="JACLAU010000017">
    <property type="protein sequence ID" value="MBC2652252.1"/>
    <property type="molecule type" value="Genomic_DNA"/>
</dbReference>
<reference evidence="2 3" key="1">
    <citation type="submission" date="2020-08" db="EMBL/GenBank/DDBJ databases">
        <title>The genome sequence of Novosphingobium flavum 4Y4.</title>
        <authorList>
            <person name="Liu Y."/>
        </authorList>
    </citation>
    <scope>NUCLEOTIDE SEQUENCE [LARGE SCALE GENOMIC DNA]</scope>
    <source>
        <strain evidence="2 3">4Y4</strain>
    </source>
</reference>
<comment type="caution">
    <text evidence="2">The sequence shown here is derived from an EMBL/GenBank/DDBJ whole genome shotgun (WGS) entry which is preliminary data.</text>
</comment>
<gene>
    <name evidence="2" type="ORF">H7F49_11085</name>
</gene>
<dbReference type="Proteomes" id="UP000520156">
    <property type="component" value="Unassembled WGS sequence"/>
</dbReference>
<evidence type="ECO:0000259" key="1">
    <source>
        <dbReference type="Pfam" id="PF07238"/>
    </source>
</evidence>
<protein>
    <submittedName>
        <fullName evidence="2">PilZ domain-containing protein</fullName>
    </submittedName>
</protein>
<sequence>MTGIPRDVPYDKAAQEDRCSPRARVGIPATLRASGGRSFHTVVHDLSLAGFCASAVNRLAPDTICWITLPGLQSLQSRVIWWDASLVGCAFETLLSPFVLENIVARWQHETTFRSAV</sequence>